<evidence type="ECO:0000313" key="3">
    <source>
        <dbReference type="Proteomes" id="UP001529510"/>
    </source>
</evidence>
<name>A0ABD0QQV7_CIRMR</name>
<dbReference type="PANTHER" id="PTHR23039">
    <property type="entry name" value="NANCE-HORAN SYNDROME PROTEIN"/>
    <property type="match status" value="1"/>
</dbReference>
<dbReference type="PANTHER" id="PTHR23039:SF2">
    <property type="entry name" value="NHS-LIKE PROTEIN 2"/>
    <property type="match status" value="1"/>
</dbReference>
<protein>
    <submittedName>
        <fullName evidence="2">Uncharacterized protein</fullName>
    </submittedName>
</protein>
<proteinExistence type="predicted"/>
<feature type="non-terminal residue" evidence="2">
    <location>
        <position position="1"/>
    </location>
</feature>
<comment type="caution">
    <text evidence="2">The sequence shown here is derived from an EMBL/GenBank/DDBJ whole genome shotgun (WGS) entry which is preliminary data.</text>
</comment>
<evidence type="ECO:0000256" key="1">
    <source>
        <dbReference type="SAM" id="MobiDB-lite"/>
    </source>
</evidence>
<feature type="region of interest" description="Disordered" evidence="1">
    <location>
        <begin position="47"/>
        <end position="76"/>
    </location>
</feature>
<accession>A0ABD0QQV7</accession>
<keyword evidence="3" id="KW-1185">Reference proteome</keyword>
<organism evidence="2 3">
    <name type="scientific">Cirrhinus mrigala</name>
    <name type="common">Mrigala</name>
    <dbReference type="NCBI Taxonomy" id="683832"/>
    <lineage>
        <taxon>Eukaryota</taxon>
        <taxon>Metazoa</taxon>
        <taxon>Chordata</taxon>
        <taxon>Craniata</taxon>
        <taxon>Vertebrata</taxon>
        <taxon>Euteleostomi</taxon>
        <taxon>Actinopterygii</taxon>
        <taxon>Neopterygii</taxon>
        <taxon>Teleostei</taxon>
        <taxon>Ostariophysi</taxon>
        <taxon>Cypriniformes</taxon>
        <taxon>Cyprinidae</taxon>
        <taxon>Labeoninae</taxon>
        <taxon>Labeonini</taxon>
        <taxon>Cirrhinus</taxon>
    </lineage>
</organism>
<gene>
    <name evidence="2" type="ORF">M9458_015663</name>
</gene>
<dbReference type="EMBL" id="JAMKFB020000007">
    <property type="protein sequence ID" value="KAL0188564.1"/>
    <property type="molecule type" value="Genomic_DNA"/>
</dbReference>
<dbReference type="Proteomes" id="UP001529510">
    <property type="component" value="Unassembled WGS sequence"/>
</dbReference>
<reference evidence="2 3" key="1">
    <citation type="submission" date="2024-05" db="EMBL/GenBank/DDBJ databases">
        <title>Genome sequencing and assembly of Indian major carp, Cirrhinus mrigala (Hamilton, 1822).</title>
        <authorList>
            <person name="Mohindra V."/>
            <person name="Chowdhury L.M."/>
            <person name="Lal K."/>
            <person name="Jena J.K."/>
        </authorList>
    </citation>
    <scope>NUCLEOTIDE SEQUENCE [LARGE SCALE GENOMIC DNA]</scope>
    <source>
        <strain evidence="2">CM1030</strain>
        <tissue evidence="2">Blood</tissue>
    </source>
</reference>
<evidence type="ECO:0000313" key="2">
    <source>
        <dbReference type="EMBL" id="KAL0188564.1"/>
    </source>
</evidence>
<feature type="non-terminal residue" evidence="2">
    <location>
        <position position="76"/>
    </location>
</feature>
<sequence length="76" mass="8486">VKEESSWSQGTNGFFWKQTVSGLTCEKQQHRPPNSGSRNENFMALLQKRSSKASSGTRVSAMELLKSTNPLARRVT</sequence>
<dbReference type="AlphaFoldDB" id="A0ABD0QQV7"/>